<keyword evidence="3" id="KW-1185">Reference proteome</keyword>
<dbReference type="AlphaFoldDB" id="A0AAW9R394"/>
<protein>
    <recommendedName>
        <fullName evidence="1">DUF6969 domain-containing protein</fullName>
    </recommendedName>
</protein>
<comment type="caution">
    <text evidence="2">The sequence shown here is derived from an EMBL/GenBank/DDBJ whole genome shotgun (WGS) entry which is preliminary data.</text>
</comment>
<dbReference type="Proteomes" id="UP001364472">
    <property type="component" value="Unassembled WGS sequence"/>
</dbReference>
<dbReference type="EMBL" id="JBBDHC010000003">
    <property type="protein sequence ID" value="MEJ1248698.1"/>
    <property type="molecule type" value="Genomic_DNA"/>
</dbReference>
<evidence type="ECO:0000313" key="3">
    <source>
        <dbReference type="Proteomes" id="UP001364472"/>
    </source>
</evidence>
<sequence>MASAAVRIDPDRPRVSLARGALLGELGAQGRLRARRTQASARDLVELLNDYATRGITPLADALGVADPVAWEQYANDAQRDQRAGEFFFYYHSHDRAVRGEHGHFHLFVALPEAQGPGANHAHLVGIGVDARGMPRRLFTTNRWVTNERWLGADATLAALERITREPAQEMTAVERWLRGLVTIFMPQIVALLRHRDRRAQVRGSRVLEDRRMHVLSECPVSLQAQVAAIDQVLS</sequence>
<accession>A0AAW9R394</accession>
<dbReference type="InterPro" id="IPR054242">
    <property type="entry name" value="DUF6969"/>
</dbReference>
<gene>
    <name evidence="2" type="ORF">WB794_03275</name>
</gene>
<organism evidence="2 3">
    <name type="scientific">Denitratimonas tolerans</name>
    <dbReference type="NCBI Taxonomy" id="1338420"/>
    <lineage>
        <taxon>Bacteria</taxon>
        <taxon>Pseudomonadati</taxon>
        <taxon>Pseudomonadota</taxon>
        <taxon>Gammaproteobacteria</taxon>
        <taxon>Lysobacterales</taxon>
        <taxon>Lysobacteraceae</taxon>
        <taxon>Denitratimonas</taxon>
    </lineage>
</organism>
<feature type="domain" description="DUF6969" evidence="1">
    <location>
        <begin position="40"/>
        <end position="221"/>
    </location>
</feature>
<dbReference type="Pfam" id="PF22308">
    <property type="entry name" value="DUF6969"/>
    <property type="match status" value="1"/>
</dbReference>
<reference evidence="2 3" key="1">
    <citation type="journal article" date="2016" name="Antonie Van Leeuwenhoek">
        <title>Denitratimonas tolerans gen. nov., sp. nov., a denitrifying bacterium isolated from a bioreactor for tannery wastewater treatment.</title>
        <authorList>
            <person name="Han S.I."/>
            <person name="Kim J.O."/>
            <person name="Lee Y.R."/>
            <person name="Ekpeghere K.I."/>
            <person name="Koh S.C."/>
            <person name="Whang K.S."/>
        </authorList>
    </citation>
    <scope>NUCLEOTIDE SEQUENCE [LARGE SCALE GENOMIC DNA]</scope>
    <source>
        <strain evidence="2 3">KACC 17565</strain>
    </source>
</reference>
<dbReference type="RefSeq" id="WP_337334414.1">
    <property type="nucleotide sequence ID" value="NZ_JBBDHC010000003.1"/>
</dbReference>
<evidence type="ECO:0000313" key="2">
    <source>
        <dbReference type="EMBL" id="MEJ1248698.1"/>
    </source>
</evidence>
<name>A0AAW9R394_9GAMM</name>
<proteinExistence type="predicted"/>
<evidence type="ECO:0000259" key="1">
    <source>
        <dbReference type="Pfam" id="PF22308"/>
    </source>
</evidence>